<dbReference type="Pfam" id="PF00672">
    <property type="entry name" value="HAMP"/>
    <property type="match status" value="1"/>
</dbReference>
<dbReference type="Gene3D" id="1.10.8.500">
    <property type="entry name" value="HAMP domain in histidine kinase"/>
    <property type="match status" value="1"/>
</dbReference>
<keyword evidence="2" id="KW-1003">Cell membrane</keyword>
<dbReference type="SMART" id="SM00267">
    <property type="entry name" value="GGDEF"/>
    <property type="match status" value="1"/>
</dbReference>
<dbReference type="Gene3D" id="3.30.70.270">
    <property type="match status" value="1"/>
</dbReference>
<feature type="transmembrane region" description="Helical" evidence="4">
    <location>
        <begin position="12"/>
        <end position="33"/>
    </location>
</feature>
<reference evidence="7 8" key="1">
    <citation type="journal article" date="2024" name="Int. J. Syst. Evol. Microbiol.">
        <title>Paenibacillus hexagrammi sp. nov., a novel bacterium isolated from the gut content of Hexagrammos agrammus.</title>
        <authorList>
            <person name="Jung H.K."/>
            <person name="Kim D.G."/>
            <person name="Zin H."/>
            <person name="Park J."/>
            <person name="Jung H."/>
            <person name="Kim Y.O."/>
            <person name="Kong H.J."/>
            <person name="Kim J.W."/>
            <person name="Kim Y.S."/>
        </authorList>
    </citation>
    <scope>NUCLEOTIDE SEQUENCE [LARGE SCALE GENOMIC DNA]</scope>
    <source>
        <strain evidence="7 8">YPD9-1</strain>
    </source>
</reference>
<comment type="subcellular location">
    <subcellularLocation>
        <location evidence="1">Cell membrane</location>
    </subcellularLocation>
</comment>
<dbReference type="PANTHER" id="PTHR45138:SF9">
    <property type="entry name" value="DIGUANYLATE CYCLASE DGCM-RELATED"/>
    <property type="match status" value="1"/>
</dbReference>
<dbReference type="CDD" id="cd01949">
    <property type="entry name" value="GGDEF"/>
    <property type="match status" value="1"/>
</dbReference>
<dbReference type="PROSITE" id="PS50887">
    <property type="entry name" value="GGDEF"/>
    <property type="match status" value="1"/>
</dbReference>
<dbReference type="PROSITE" id="PS50885">
    <property type="entry name" value="HAMP"/>
    <property type="match status" value="1"/>
</dbReference>
<feature type="transmembrane region" description="Helical" evidence="4">
    <location>
        <begin position="285"/>
        <end position="308"/>
    </location>
</feature>
<keyword evidence="4" id="KW-0812">Transmembrane</keyword>
<evidence type="ECO:0000313" key="7">
    <source>
        <dbReference type="EMBL" id="UJF31821.1"/>
    </source>
</evidence>
<organism evidence="7 8">
    <name type="scientific">Paenibacillus hexagrammi</name>
    <dbReference type="NCBI Taxonomy" id="2908839"/>
    <lineage>
        <taxon>Bacteria</taxon>
        <taxon>Bacillati</taxon>
        <taxon>Bacillota</taxon>
        <taxon>Bacilli</taxon>
        <taxon>Bacillales</taxon>
        <taxon>Paenibacillaceae</taxon>
        <taxon>Paenibacillus</taxon>
    </lineage>
</organism>
<proteinExistence type="predicted"/>
<evidence type="ECO:0000259" key="6">
    <source>
        <dbReference type="PROSITE" id="PS50887"/>
    </source>
</evidence>
<dbReference type="Gene3D" id="3.30.450.20">
    <property type="entry name" value="PAS domain"/>
    <property type="match status" value="1"/>
</dbReference>
<evidence type="ECO:0000256" key="1">
    <source>
        <dbReference type="ARBA" id="ARBA00004236"/>
    </source>
</evidence>
<dbReference type="InterPro" id="IPR000160">
    <property type="entry name" value="GGDEF_dom"/>
</dbReference>
<keyword evidence="4" id="KW-1133">Transmembrane helix</keyword>
<dbReference type="Pfam" id="PF00990">
    <property type="entry name" value="GGDEF"/>
    <property type="match status" value="1"/>
</dbReference>
<keyword evidence="8" id="KW-1185">Reference proteome</keyword>
<dbReference type="RefSeq" id="WP_235118166.1">
    <property type="nucleotide sequence ID" value="NZ_CP090978.1"/>
</dbReference>
<evidence type="ECO:0000259" key="5">
    <source>
        <dbReference type="PROSITE" id="PS50885"/>
    </source>
</evidence>
<dbReference type="CDD" id="cd06225">
    <property type="entry name" value="HAMP"/>
    <property type="match status" value="1"/>
</dbReference>
<dbReference type="SMART" id="SM00304">
    <property type="entry name" value="HAMP"/>
    <property type="match status" value="1"/>
</dbReference>
<protein>
    <submittedName>
        <fullName evidence="7">GGDEF domain-containing protein</fullName>
    </submittedName>
</protein>
<dbReference type="InterPro" id="IPR050469">
    <property type="entry name" value="Diguanylate_Cyclase"/>
</dbReference>
<dbReference type="InterPro" id="IPR043128">
    <property type="entry name" value="Rev_trsase/Diguanyl_cyclase"/>
</dbReference>
<accession>A0ABY3SF89</accession>
<feature type="domain" description="HAMP" evidence="5">
    <location>
        <begin position="309"/>
        <end position="361"/>
    </location>
</feature>
<evidence type="ECO:0000256" key="2">
    <source>
        <dbReference type="ARBA" id="ARBA00022475"/>
    </source>
</evidence>
<sequence length="701" mass="79115">MVKRLSESISMKIFITFFLTFLVIISALGLLTYQIAKQNIVNKVKVNSEQAVEQTVKRMDLKLEALKNMTFLFTDDQKLQEDIVTDSAQENDGTFESLQAANRIKIKLSSLLTTSSAIHSAQLLPYDRSKNEEWYQNIVKGEGKAIWLPTRNNRFVTDISENTFGLGRLIKNNLKNKPIRVLLFELKGSFLQDEMKGLETSDHNRLYMIDSMGRIMETTTTSDKIGDAASWWKNSPLSREAGSSSFQLKIGSKEYLFIHYTSAETGWTLVNQIPIQQLVSEASNIWRITAIMVMISILLSIGIGALIARRVGRPLSELSELMKRSEDGDLEVRADIRYKDEIGHVGRSFNNMIVRLNEFIQLKAHTAQLEVQISLESKHRQDAQSLSIATMSLSSTLEMDDLLKVALRNLYKLVTFETAEIYSFQEGTAYLAMGAFPNALGDFTFEEGMTNKQFNYIFTSDHEQRWISIDDGAATGKRTFVMPIHTSNKEKIFCFSVVHEELPSESALENIFAYFNQVSVVMENVNQYHEMLVLATTDGLTGVSNRRHFMRLAENEMKKARNEHSNLSLILYDIDFFKKFNDQYGHLAGDEVLKMISNRVSKNLRDGDIMGRYGGEEFIILLPHTSLAAALQVAESLRAAVECECVLFNDTSLRVTASFGVAEVGKGEHLLEVINQADTALYEAKARGRNCVASSLDIRSA</sequence>
<feature type="domain" description="GGDEF" evidence="6">
    <location>
        <begin position="565"/>
        <end position="697"/>
    </location>
</feature>
<name>A0ABY3SF89_9BACL</name>
<dbReference type="EMBL" id="CP090978">
    <property type="protein sequence ID" value="UJF31821.1"/>
    <property type="molecule type" value="Genomic_DNA"/>
</dbReference>
<dbReference type="SUPFAM" id="SSF158472">
    <property type="entry name" value="HAMP domain-like"/>
    <property type="match status" value="1"/>
</dbReference>
<dbReference type="InterPro" id="IPR003660">
    <property type="entry name" value="HAMP_dom"/>
</dbReference>
<dbReference type="SUPFAM" id="SSF55073">
    <property type="entry name" value="Nucleotide cyclase"/>
    <property type="match status" value="1"/>
</dbReference>
<keyword evidence="3 4" id="KW-0472">Membrane</keyword>
<dbReference type="Proteomes" id="UP001649230">
    <property type="component" value="Chromosome"/>
</dbReference>
<dbReference type="NCBIfam" id="TIGR00254">
    <property type="entry name" value="GGDEF"/>
    <property type="match status" value="1"/>
</dbReference>
<evidence type="ECO:0000256" key="3">
    <source>
        <dbReference type="ARBA" id="ARBA00023136"/>
    </source>
</evidence>
<dbReference type="InterPro" id="IPR029787">
    <property type="entry name" value="Nucleotide_cyclase"/>
</dbReference>
<gene>
    <name evidence="7" type="ORF">L0M14_18885</name>
</gene>
<dbReference type="PANTHER" id="PTHR45138">
    <property type="entry name" value="REGULATORY COMPONENTS OF SENSORY TRANSDUCTION SYSTEM"/>
    <property type="match status" value="1"/>
</dbReference>
<evidence type="ECO:0000256" key="4">
    <source>
        <dbReference type="SAM" id="Phobius"/>
    </source>
</evidence>
<evidence type="ECO:0000313" key="8">
    <source>
        <dbReference type="Proteomes" id="UP001649230"/>
    </source>
</evidence>